<keyword evidence="5" id="KW-0732">Signal</keyword>
<dbReference type="GO" id="GO:0044718">
    <property type="term" value="P:siderophore transmembrane transport"/>
    <property type="evidence" value="ECO:0007669"/>
    <property type="project" value="TreeGrafter"/>
</dbReference>
<dbReference type="InterPro" id="IPR039426">
    <property type="entry name" value="TonB-dep_rcpt-like"/>
</dbReference>
<gene>
    <name evidence="9" type="ORF">LPB136_09795</name>
</gene>
<name>A0A1L3JKJ0_9FLAO</name>
<evidence type="ECO:0000256" key="1">
    <source>
        <dbReference type="ARBA" id="ARBA00004571"/>
    </source>
</evidence>
<keyword evidence="10" id="KW-1185">Reference proteome</keyword>
<evidence type="ECO:0000259" key="8">
    <source>
        <dbReference type="Pfam" id="PF14905"/>
    </source>
</evidence>
<dbReference type="GO" id="GO:0015344">
    <property type="term" value="F:siderophore uptake transmembrane transporter activity"/>
    <property type="evidence" value="ECO:0007669"/>
    <property type="project" value="TreeGrafter"/>
</dbReference>
<dbReference type="AlphaFoldDB" id="A0A1L3JKJ0"/>
<evidence type="ECO:0000313" key="10">
    <source>
        <dbReference type="Proteomes" id="UP000181898"/>
    </source>
</evidence>
<evidence type="ECO:0000256" key="2">
    <source>
        <dbReference type="ARBA" id="ARBA00022448"/>
    </source>
</evidence>
<sequence length="796" mass="89522">MKTSKRVKALLIVLFFPVIIFAQSISGKVKDASENIPFADIIIKDALNKIITGTSTDDNGSFNIALKKGNYIVTVSFLGYKNWSKQVLIDTNNLNLGTIVLVENSENLEEVIVKSNKRIIERKVDRLVFNVEKSIVASAGNGIDILKIAPRVQVQNGVVAILGKGTSRVLINGRISPLEGEDLTNFLNGLSANDIKSIEIITNPPAKYDASGNGGLINIILKKGIQDSWRNSTTLVYNQNRYNFGTIRNNFYLNKNKISLSASVNATKGNFENAEGLQIKYPTNFWDINVDSKMSNDSFSGRVLLDYAVSENTTIGIQYLGNTSKPGGYTTTTSTILNNNDTLDRTLVNKGDNDVKNKNNSVNFHAITAIDSLGKSLSFDVDYFSFSSKNNRDFITEEFNNTGNSQGINSAAINLSNQEINNFSSKVDFDYPLKKVNLSFGLKASFTNTVSDVLFYNSISGSPVLDASRSNNFTYKEDNFAAYASGNTKLNDKLEMQFGLRLENTKTEGVNEEINQKNLNDYTKLFPTLYFSYAKNENNNFGISYGRRINRPNFRNLNPFRYYINDNSYSEGNPFLQPTFSDNFELSHSYKRKFNTSLSLNIITDGSGTVFTSDAVNQTQIVTRENYYKQYNYVFTESFSYSKMSWWQSQNSFNLLGFYTKFTKDFGTKPKNGVQLYLTSNNTFSLAENTKLQVNTSYSSKHNRGLFSVGEMFDLSFGLQHNFTKSNIKLSLLANDVLNTNSLNNYVSVVDGIEQIYRQNESSRNFRISLSYDFGNKKINVKDRNFGNNDERNRTN</sequence>
<dbReference type="Gene3D" id="2.40.170.20">
    <property type="entry name" value="TonB-dependent receptor, beta-barrel domain"/>
    <property type="match status" value="1"/>
</dbReference>
<dbReference type="PANTHER" id="PTHR30069:SF29">
    <property type="entry name" value="HEMOGLOBIN AND HEMOGLOBIN-HAPTOGLOBIN-BINDING PROTEIN 1-RELATED"/>
    <property type="match status" value="1"/>
</dbReference>
<dbReference type="Gene3D" id="2.170.130.10">
    <property type="entry name" value="TonB-dependent receptor, plug domain"/>
    <property type="match status" value="1"/>
</dbReference>
<protein>
    <recommendedName>
        <fullName evidence="8">Outer membrane protein beta-barrel domain-containing protein</fullName>
    </recommendedName>
</protein>
<evidence type="ECO:0000256" key="3">
    <source>
        <dbReference type="ARBA" id="ARBA00022452"/>
    </source>
</evidence>
<dbReference type="Pfam" id="PF13715">
    <property type="entry name" value="CarbopepD_reg_2"/>
    <property type="match status" value="1"/>
</dbReference>
<dbReference type="PANTHER" id="PTHR30069">
    <property type="entry name" value="TONB-DEPENDENT OUTER MEMBRANE RECEPTOR"/>
    <property type="match status" value="1"/>
</dbReference>
<accession>A0A1L3JKJ0</accession>
<feature type="domain" description="Outer membrane protein beta-barrel" evidence="8">
    <location>
        <begin position="370"/>
        <end position="772"/>
    </location>
</feature>
<keyword evidence="4" id="KW-0812">Transmembrane</keyword>
<dbReference type="KEGG" id="ten:LPB136_09795"/>
<evidence type="ECO:0000256" key="7">
    <source>
        <dbReference type="ARBA" id="ARBA00023237"/>
    </source>
</evidence>
<dbReference type="InterPro" id="IPR041700">
    <property type="entry name" value="OMP_b-brl_3"/>
</dbReference>
<evidence type="ECO:0000313" key="9">
    <source>
        <dbReference type="EMBL" id="APG65637.1"/>
    </source>
</evidence>
<proteinExistence type="predicted"/>
<evidence type="ECO:0000256" key="4">
    <source>
        <dbReference type="ARBA" id="ARBA00022692"/>
    </source>
</evidence>
<evidence type="ECO:0000256" key="6">
    <source>
        <dbReference type="ARBA" id="ARBA00023136"/>
    </source>
</evidence>
<dbReference type="Pfam" id="PF14905">
    <property type="entry name" value="OMP_b-brl_3"/>
    <property type="match status" value="1"/>
</dbReference>
<keyword evidence="2" id="KW-0813">Transport</keyword>
<dbReference type="OrthoDB" id="8764943at2"/>
<organism evidence="9 10">
    <name type="scientific">Tenacibaculum todarodis</name>
    <dbReference type="NCBI Taxonomy" id="1850252"/>
    <lineage>
        <taxon>Bacteria</taxon>
        <taxon>Pseudomonadati</taxon>
        <taxon>Bacteroidota</taxon>
        <taxon>Flavobacteriia</taxon>
        <taxon>Flavobacteriales</taxon>
        <taxon>Flavobacteriaceae</taxon>
        <taxon>Tenacibaculum</taxon>
    </lineage>
</organism>
<dbReference type="InterPro" id="IPR008969">
    <property type="entry name" value="CarboxyPept-like_regulatory"/>
</dbReference>
<keyword evidence="3" id="KW-1134">Transmembrane beta strand</keyword>
<dbReference type="InterPro" id="IPR037066">
    <property type="entry name" value="Plug_dom_sf"/>
</dbReference>
<reference evidence="9 10" key="1">
    <citation type="submission" date="2016-11" db="EMBL/GenBank/DDBJ databases">
        <title>Tenacibaculum sp. LPB0136, isolated from marine environment.</title>
        <authorList>
            <person name="Kim E."/>
            <person name="Yi H."/>
        </authorList>
    </citation>
    <scope>NUCLEOTIDE SEQUENCE [LARGE SCALE GENOMIC DNA]</scope>
    <source>
        <strain evidence="9 10">LPB0136</strain>
    </source>
</reference>
<dbReference type="SUPFAM" id="SSF49464">
    <property type="entry name" value="Carboxypeptidase regulatory domain-like"/>
    <property type="match status" value="1"/>
</dbReference>
<comment type="subcellular location">
    <subcellularLocation>
        <location evidence="1">Cell outer membrane</location>
        <topology evidence="1">Multi-pass membrane protein</topology>
    </subcellularLocation>
</comment>
<dbReference type="Proteomes" id="UP000181898">
    <property type="component" value="Chromosome"/>
</dbReference>
<dbReference type="RefSeq" id="WP_072556161.1">
    <property type="nucleotide sequence ID" value="NZ_CP018155.1"/>
</dbReference>
<keyword evidence="7" id="KW-0998">Cell outer membrane</keyword>
<dbReference type="Gene3D" id="2.60.40.1120">
    <property type="entry name" value="Carboxypeptidase-like, regulatory domain"/>
    <property type="match status" value="1"/>
</dbReference>
<dbReference type="GO" id="GO:0009279">
    <property type="term" value="C:cell outer membrane"/>
    <property type="evidence" value="ECO:0007669"/>
    <property type="project" value="UniProtKB-SubCell"/>
</dbReference>
<keyword evidence="6" id="KW-0472">Membrane</keyword>
<dbReference type="EMBL" id="CP018155">
    <property type="protein sequence ID" value="APG65637.1"/>
    <property type="molecule type" value="Genomic_DNA"/>
</dbReference>
<evidence type="ECO:0000256" key="5">
    <source>
        <dbReference type="ARBA" id="ARBA00022729"/>
    </source>
</evidence>
<dbReference type="STRING" id="1850252.LPB136_09795"/>
<dbReference type="SUPFAM" id="SSF56935">
    <property type="entry name" value="Porins"/>
    <property type="match status" value="1"/>
</dbReference>
<dbReference type="InterPro" id="IPR036942">
    <property type="entry name" value="Beta-barrel_TonB_sf"/>
</dbReference>